<comment type="catalytic activity">
    <reaction evidence="1">
        <text>ATP + protein L-histidine = ADP + protein N-phospho-L-histidine.</text>
        <dbReference type="EC" id="2.7.13.3"/>
    </reaction>
</comment>
<dbReference type="SUPFAM" id="SSF55874">
    <property type="entry name" value="ATPase domain of HSP90 chaperone/DNA topoisomerase II/histidine kinase"/>
    <property type="match status" value="1"/>
</dbReference>
<dbReference type="SMART" id="SM00387">
    <property type="entry name" value="HATPase_c"/>
    <property type="match status" value="1"/>
</dbReference>
<dbReference type="PANTHER" id="PTHR43547">
    <property type="entry name" value="TWO-COMPONENT HISTIDINE KINASE"/>
    <property type="match status" value="1"/>
</dbReference>
<organism evidence="7 8">
    <name type="scientific">Candidatus Abyssobacteria bacterium SURF_17</name>
    <dbReference type="NCBI Taxonomy" id="2093361"/>
    <lineage>
        <taxon>Bacteria</taxon>
        <taxon>Pseudomonadati</taxon>
        <taxon>Candidatus Hydrogenedentota</taxon>
        <taxon>Candidatus Abyssobacteria</taxon>
    </lineage>
</organism>
<dbReference type="EMBL" id="QZKI01000120">
    <property type="protein sequence ID" value="RJP66009.1"/>
    <property type="molecule type" value="Genomic_DNA"/>
</dbReference>
<evidence type="ECO:0000256" key="4">
    <source>
        <dbReference type="PROSITE-ProRule" id="PRU00169"/>
    </source>
</evidence>
<dbReference type="PROSITE" id="PS50109">
    <property type="entry name" value="HIS_KIN"/>
    <property type="match status" value="1"/>
</dbReference>
<dbReference type="SUPFAM" id="SSF52172">
    <property type="entry name" value="CheY-like"/>
    <property type="match status" value="1"/>
</dbReference>
<dbReference type="Gene3D" id="3.40.50.2300">
    <property type="match status" value="1"/>
</dbReference>
<dbReference type="InterPro" id="IPR003594">
    <property type="entry name" value="HATPase_dom"/>
</dbReference>
<dbReference type="InterPro" id="IPR036890">
    <property type="entry name" value="HATPase_C_sf"/>
</dbReference>
<evidence type="ECO:0000256" key="2">
    <source>
        <dbReference type="ARBA" id="ARBA00012438"/>
    </source>
</evidence>
<dbReference type="InterPro" id="IPR011006">
    <property type="entry name" value="CheY-like_superfamily"/>
</dbReference>
<sequence>IDTIERSAMRAAELTAQLLAFARGGKYDIKPVDLNSIVHDTLEIIERTFDKSIEIQTSLSTPLPTVEVDAGQLQQVLMNLCVNARDAMPAGGKLFIETNATTLTGEYTKTHVDAKSGSYVNLCVTDTGMGISKENLQRIFEPFFTTKEKGKGTGLGLSMVYGVVRNHGGFVRVYSELGIGTTFKVYLPASGKPEIRGPLKLEAACGGDELILVVDDEEPIRTLAKDIFESYGYRVLLAENGEEAVETYTHRMDEIALVILDMVMPKMGGREAYLKLKEVNPKVRTLLSTGYSQNGKAKEILDSGVMGFIQKPYQVNELLSKVRHVLDAHR</sequence>
<gene>
    <name evidence="7" type="ORF">C4532_16595</name>
</gene>
<evidence type="ECO:0000259" key="5">
    <source>
        <dbReference type="PROSITE" id="PS50109"/>
    </source>
</evidence>
<dbReference type="Pfam" id="PF02518">
    <property type="entry name" value="HATPase_c"/>
    <property type="match status" value="1"/>
</dbReference>
<dbReference type="GO" id="GO:0000155">
    <property type="term" value="F:phosphorelay sensor kinase activity"/>
    <property type="evidence" value="ECO:0007669"/>
    <property type="project" value="TreeGrafter"/>
</dbReference>
<feature type="modified residue" description="4-aspartylphosphate" evidence="4">
    <location>
        <position position="261"/>
    </location>
</feature>
<comment type="caution">
    <text evidence="7">The sequence shown here is derived from an EMBL/GenBank/DDBJ whole genome shotgun (WGS) entry which is preliminary data.</text>
</comment>
<protein>
    <recommendedName>
        <fullName evidence="2">histidine kinase</fullName>
        <ecNumber evidence="2">2.7.13.3</ecNumber>
    </recommendedName>
</protein>
<dbReference type="InterPro" id="IPR001789">
    <property type="entry name" value="Sig_transdc_resp-reg_receiver"/>
</dbReference>
<dbReference type="Proteomes" id="UP000285961">
    <property type="component" value="Unassembled WGS sequence"/>
</dbReference>
<dbReference type="AlphaFoldDB" id="A0A419ERC0"/>
<evidence type="ECO:0000313" key="7">
    <source>
        <dbReference type="EMBL" id="RJP66009.1"/>
    </source>
</evidence>
<keyword evidence="3 4" id="KW-0597">Phosphoprotein</keyword>
<feature type="domain" description="Response regulatory" evidence="6">
    <location>
        <begin position="210"/>
        <end position="326"/>
    </location>
</feature>
<name>A0A419ERC0_9BACT</name>
<evidence type="ECO:0000259" key="6">
    <source>
        <dbReference type="PROSITE" id="PS50110"/>
    </source>
</evidence>
<feature type="domain" description="Histidine kinase" evidence="5">
    <location>
        <begin position="1"/>
        <end position="191"/>
    </location>
</feature>
<dbReference type="InterPro" id="IPR004358">
    <property type="entry name" value="Sig_transdc_His_kin-like_C"/>
</dbReference>
<evidence type="ECO:0000256" key="1">
    <source>
        <dbReference type="ARBA" id="ARBA00000085"/>
    </source>
</evidence>
<dbReference type="Pfam" id="PF00072">
    <property type="entry name" value="Response_reg"/>
    <property type="match status" value="1"/>
</dbReference>
<dbReference type="SMART" id="SM00448">
    <property type="entry name" value="REC"/>
    <property type="match status" value="1"/>
</dbReference>
<dbReference type="EC" id="2.7.13.3" evidence="2"/>
<dbReference type="InterPro" id="IPR005467">
    <property type="entry name" value="His_kinase_dom"/>
</dbReference>
<accession>A0A419ERC0</accession>
<evidence type="ECO:0000256" key="3">
    <source>
        <dbReference type="ARBA" id="ARBA00022553"/>
    </source>
</evidence>
<evidence type="ECO:0000313" key="8">
    <source>
        <dbReference type="Proteomes" id="UP000285961"/>
    </source>
</evidence>
<dbReference type="Gene3D" id="3.30.565.10">
    <property type="entry name" value="Histidine kinase-like ATPase, C-terminal domain"/>
    <property type="match status" value="1"/>
</dbReference>
<dbReference type="PROSITE" id="PS50110">
    <property type="entry name" value="RESPONSE_REGULATORY"/>
    <property type="match status" value="1"/>
</dbReference>
<proteinExistence type="predicted"/>
<dbReference type="PRINTS" id="PR00344">
    <property type="entry name" value="BCTRLSENSOR"/>
</dbReference>
<feature type="non-terminal residue" evidence="7">
    <location>
        <position position="1"/>
    </location>
</feature>
<dbReference type="PANTHER" id="PTHR43547:SF2">
    <property type="entry name" value="HYBRID SIGNAL TRANSDUCTION HISTIDINE KINASE C"/>
    <property type="match status" value="1"/>
</dbReference>
<reference evidence="7 8" key="1">
    <citation type="journal article" date="2017" name="ISME J.">
        <title>Energy and carbon metabolisms in a deep terrestrial subsurface fluid microbial community.</title>
        <authorList>
            <person name="Momper L."/>
            <person name="Jungbluth S.P."/>
            <person name="Lee M.D."/>
            <person name="Amend J.P."/>
        </authorList>
    </citation>
    <scope>NUCLEOTIDE SEQUENCE [LARGE SCALE GENOMIC DNA]</scope>
    <source>
        <strain evidence="7">SURF_17</strain>
    </source>
</reference>